<dbReference type="GO" id="GO:0005737">
    <property type="term" value="C:cytoplasm"/>
    <property type="evidence" value="ECO:0007669"/>
    <property type="project" value="UniProtKB-ARBA"/>
</dbReference>
<dbReference type="InterPro" id="IPR027370">
    <property type="entry name" value="Znf-RING_euk"/>
</dbReference>
<keyword evidence="5" id="KW-0862">Zinc</keyword>
<evidence type="ECO:0000259" key="10">
    <source>
        <dbReference type="PROSITE" id="PS50089"/>
    </source>
</evidence>
<dbReference type="InterPro" id="IPR003649">
    <property type="entry name" value="Bbox_C"/>
</dbReference>
<dbReference type="InterPro" id="IPR003877">
    <property type="entry name" value="SPRY_dom"/>
</dbReference>
<keyword evidence="14" id="KW-1185">Reference proteome</keyword>
<dbReference type="CDD" id="cd12891">
    <property type="entry name" value="SPRY_PRY_C-I_2"/>
    <property type="match status" value="1"/>
</dbReference>
<evidence type="ECO:0000256" key="3">
    <source>
        <dbReference type="ARBA" id="ARBA00022771"/>
    </source>
</evidence>
<feature type="domain" description="B30.2/SPRY" evidence="12">
    <location>
        <begin position="292"/>
        <end position="486"/>
    </location>
</feature>
<dbReference type="PANTHER" id="PTHR25465:SF41">
    <property type="entry name" value="E3 UBIQUITIN-PROTEIN LIGASE RNF135"/>
    <property type="match status" value="1"/>
</dbReference>
<dbReference type="SMART" id="SM00449">
    <property type="entry name" value="SPRY"/>
    <property type="match status" value="1"/>
</dbReference>
<evidence type="ECO:0000256" key="5">
    <source>
        <dbReference type="ARBA" id="ARBA00022833"/>
    </source>
</evidence>
<accession>A0A8C5ML72</accession>
<evidence type="ECO:0000313" key="13">
    <source>
        <dbReference type="Ensembl" id="ENSLLEP00000016278.1"/>
    </source>
</evidence>
<protein>
    <submittedName>
        <fullName evidence="13">Uncharacterized protein</fullName>
    </submittedName>
</protein>
<evidence type="ECO:0000256" key="6">
    <source>
        <dbReference type="ARBA" id="ARBA00022859"/>
    </source>
</evidence>
<evidence type="ECO:0000256" key="2">
    <source>
        <dbReference type="ARBA" id="ARBA00022723"/>
    </source>
</evidence>
<dbReference type="InterPro" id="IPR003879">
    <property type="entry name" value="Butyrophylin_SPRY"/>
</dbReference>
<dbReference type="Gene3D" id="3.30.40.10">
    <property type="entry name" value="Zinc/RING finger domain, C3HC4 (zinc finger)"/>
    <property type="match status" value="1"/>
</dbReference>
<dbReference type="SUPFAM" id="SSF57850">
    <property type="entry name" value="RING/U-box"/>
    <property type="match status" value="1"/>
</dbReference>
<dbReference type="Pfam" id="PF13765">
    <property type="entry name" value="PRY"/>
    <property type="match status" value="1"/>
</dbReference>
<dbReference type="SUPFAM" id="SSF57845">
    <property type="entry name" value="B-box zinc-binding domain"/>
    <property type="match status" value="1"/>
</dbReference>
<dbReference type="SUPFAM" id="SSF49899">
    <property type="entry name" value="Concanavalin A-like lectins/glucanases"/>
    <property type="match status" value="1"/>
</dbReference>
<evidence type="ECO:0000256" key="7">
    <source>
        <dbReference type="ARBA" id="ARBA00023054"/>
    </source>
</evidence>
<reference evidence="13" key="1">
    <citation type="submission" date="2025-08" db="UniProtKB">
        <authorList>
            <consortium name="Ensembl"/>
        </authorList>
    </citation>
    <scope>IDENTIFICATION</scope>
</reference>
<dbReference type="Gene3D" id="3.30.160.60">
    <property type="entry name" value="Classic Zinc Finger"/>
    <property type="match status" value="1"/>
</dbReference>
<dbReference type="SMART" id="SM00184">
    <property type="entry name" value="RING"/>
    <property type="match status" value="1"/>
</dbReference>
<dbReference type="SMART" id="SM00336">
    <property type="entry name" value="BBOX"/>
    <property type="match status" value="1"/>
</dbReference>
<dbReference type="CDD" id="cd19769">
    <property type="entry name" value="Bbox2_TRIM16-like"/>
    <property type="match status" value="1"/>
</dbReference>
<evidence type="ECO:0000256" key="1">
    <source>
        <dbReference type="ARBA" id="ARBA00022588"/>
    </source>
</evidence>
<dbReference type="Ensembl" id="ENSLLET00000016901.1">
    <property type="protein sequence ID" value="ENSLLEP00000016278.1"/>
    <property type="gene ID" value="ENSLLEG00000010367.1"/>
</dbReference>
<dbReference type="PROSITE" id="PS50188">
    <property type="entry name" value="B302_SPRY"/>
    <property type="match status" value="1"/>
</dbReference>
<dbReference type="InterPro" id="IPR000315">
    <property type="entry name" value="Znf_B-box"/>
</dbReference>
<feature type="coiled-coil region" evidence="9">
    <location>
        <begin position="145"/>
        <end position="230"/>
    </location>
</feature>
<dbReference type="PANTHER" id="PTHR25465">
    <property type="entry name" value="B-BOX DOMAIN CONTAINING"/>
    <property type="match status" value="1"/>
</dbReference>
<dbReference type="Gene3D" id="2.60.120.920">
    <property type="match status" value="1"/>
</dbReference>
<evidence type="ECO:0000259" key="11">
    <source>
        <dbReference type="PROSITE" id="PS50119"/>
    </source>
</evidence>
<evidence type="ECO:0000313" key="14">
    <source>
        <dbReference type="Proteomes" id="UP000694569"/>
    </source>
</evidence>
<dbReference type="OrthoDB" id="6105938at2759"/>
<dbReference type="Proteomes" id="UP000694569">
    <property type="component" value="Unplaced"/>
</dbReference>
<dbReference type="AlphaFoldDB" id="A0A8C5ML72"/>
<reference evidence="13" key="2">
    <citation type="submission" date="2025-09" db="UniProtKB">
        <authorList>
            <consortium name="Ensembl"/>
        </authorList>
    </citation>
    <scope>IDENTIFICATION</scope>
</reference>
<dbReference type="InterPro" id="IPR001870">
    <property type="entry name" value="B30.2/SPRY"/>
</dbReference>
<feature type="domain" description="RING-type" evidence="10">
    <location>
        <begin position="19"/>
        <end position="61"/>
    </location>
</feature>
<dbReference type="InterPro" id="IPR051051">
    <property type="entry name" value="E3_ubiq-ligase_TRIM/RNF"/>
</dbReference>
<evidence type="ECO:0000256" key="8">
    <source>
        <dbReference type="PROSITE-ProRule" id="PRU00024"/>
    </source>
</evidence>
<dbReference type="PRINTS" id="PR01407">
    <property type="entry name" value="BUTYPHLNCDUF"/>
</dbReference>
<dbReference type="PROSITE" id="PS00518">
    <property type="entry name" value="ZF_RING_1"/>
    <property type="match status" value="1"/>
</dbReference>
<evidence type="ECO:0000256" key="4">
    <source>
        <dbReference type="ARBA" id="ARBA00022786"/>
    </source>
</evidence>
<dbReference type="InterPro" id="IPR043136">
    <property type="entry name" value="B30.2/SPRY_sf"/>
</dbReference>
<dbReference type="GeneTree" id="ENSGT01030000234583"/>
<dbReference type="PROSITE" id="PS50089">
    <property type="entry name" value="ZF_RING_2"/>
    <property type="match status" value="1"/>
</dbReference>
<dbReference type="SMART" id="SM00589">
    <property type="entry name" value="PRY"/>
    <property type="match status" value="1"/>
</dbReference>
<dbReference type="Pfam" id="PF00622">
    <property type="entry name" value="SPRY"/>
    <property type="match status" value="1"/>
</dbReference>
<dbReference type="GO" id="GO:0045087">
    <property type="term" value="P:innate immune response"/>
    <property type="evidence" value="ECO:0007669"/>
    <property type="project" value="UniProtKB-KW"/>
</dbReference>
<dbReference type="GO" id="GO:0008270">
    <property type="term" value="F:zinc ion binding"/>
    <property type="evidence" value="ECO:0007669"/>
    <property type="project" value="UniProtKB-KW"/>
</dbReference>
<dbReference type="PROSITE" id="PS50119">
    <property type="entry name" value="ZF_BBOX"/>
    <property type="match status" value="1"/>
</dbReference>
<dbReference type="InterPro" id="IPR013320">
    <property type="entry name" value="ConA-like_dom_sf"/>
</dbReference>
<name>A0A8C5ML72_9ANUR</name>
<dbReference type="InterPro" id="IPR017907">
    <property type="entry name" value="Znf_RING_CS"/>
</dbReference>
<keyword evidence="2" id="KW-0479">Metal-binding</keyword>
<evidence type="ECO:0000256" key="9">
    <source>
        <dbReference type="SAM" id="Coils"/>
    </source>
</evidence>
<dbReference type="SMART" id="SM00502">
    <property type="entry name" value="BBC"/>
    <property type="match status" value="1"/>
</dbReference>
<dbReference type="InterPro" id="IPR013083">
    <property type="entry name" value="Znf_RING/FYVE/PHD"/>
</dbReference>
<evidence type="ECO:0000259" key="12">
    <source>
        <dbReference type="PROSITE" id="PS50188"/>
    </source>
</evidence>
<sequence length="491" mass="56198">HERQPLIYSRHGGEYELTCCICTDIYTDPVTLTCGHSFCRICINKTLDRQEEREYSCPVCRHRFRPQQESPEHVLAEPTTFFGSRKCPVHKKTLIYYCYEEAACICSSCMSEKCHKGHRVEKLSDATEKKNENLRNVLEMLILDRKESDKRVQSLEELRRQVQEKAAGVTERVTALIRDIREQLEALEKRVLSEISRQEEQVSLRVSDLIRQLEIKKEELSRKIGHVEEQLSMMVDPLAGLQRQECDVAYHCDTVEVGNEDNDGDIVEDLDMGLITAIFHSSISNIVNGVIRWQHVLGASDLPFGIRTVSDISLDINTAGNNLTISDDLKTLSWSELSLSWQETSERFQYSQVLSSRSFSLGRHYWEVEVSDSGSWSVGMAYPRIDRKGSHSGIGYNNMSWGLSKWNNSYRAMHGSKGIGLPHLPSCQRFGIYLDYEAGRLSFYELCDPIRHLHTFTATFTEPIHACFWVFGGSTSSDTELQKISSYVRII</sequence>
<keyword evidence="7 9" id="KW-0175">Coiled coil</keyword>
<keyword evidence="3 8" id="KW-0863">Zinc-finger</keyword>
<dbReference type="InterPro" id="IPR001841">
    <property type="entry name" value="Znf_RING"/>
</dbReference>
<dbReference type="Pfam" id="PF13445">
    <property type="entry name" value="zf-RING_UBOX"/>
    <property type="match status" value="1"/>
</dbReference>
<keyword evidence="4" id="KW-0833">Ubl conjugation pathway</keyword>
<dbReference type="InterPro" id="IPR006574">
    <property type="entry name" value="PRY"/>
</dbReference>
<proteinExistence type="predicted"/>
<keyword evidence="1" id="KW-0399">Innate immunity</keyword>
<feature type="domain" description="B box-type" evidence="11">
    <location>
        <begin position="82"/>
        <end position="123"/>
    </location>
</feature>
<keyword evidence="6" id="KW-0391">Immunity</keyword>
<organism evidence="13 14">
    <name type="scientific">Leptobrachium leishanense</name>
    <name type="common">Leishan spiny toad</name>
    <dbReference type="NCBI Taxonomy" id="445787"/>
    <lineage>
        <taxon>Eukaryota</taxon>
        <taxon>Metazoa</taxon>
        <taxon>Chordata</taxon>
        <taxon>Craniata</taxon>
        <taxon>Vertebrata</taxon>
        <taxon>Euteleostomi</taxon>
        <taxon>Amphibia</taxon>
        <taxon>Batrachia</taxon>
        <taxon>Anura</taxon>
        <taxon>Pelobatoidea</taxon>
        <taxon>Megophryidae</taxon>
        <taxon>Leptobrachium</taxon>
    </lineage>
</organism>
<dbReference type="Pfam" id="PF00643">
    <property type="entry name" value="zf-B_box"/>
    <property type="match status" value="1"/>
</dbReference>